<dbReference type="RefSeq" id="WP_242942362.1">
    <property type="nucleotide sequence ID" value="NZ_FRAD01000015.1"/>
</dbReference>
<protein>
    <recommendedName>
        <fullName evidence="3">DUF1292 domain-containing protein</fullName>
    </recommendedName>
</protein>
<organism evidence="1 2">
    <name type="scientific">Hathewaya proteolytica DSM 3090</name>
    <dbReference type="NCBI Taxonomy" id="1121331"/>
    <lineage>
        <taxon>Bacteria</taxon>
        <taxon>Bacillati</taxon>
        <taxon>Bacillota</taxon>
        <taxon>Clostridia</taxon>
        <taxon>Eubacteriales</taxon>
        <taxon>Clostridiaceae</taxon>
        <taxon>Hathewaya</taxon>
    </lineage>
</organism>
<evidence type="ECO:0000313" key="1">
    <source>
        <dbReference type="EMBL" id="SHK14678.1"/>
    </source>
</evidence>
<keyword evidence="2" id="KW-1185">Reference proteome</keyword>
<dbReference type="Proteomes" id="UP000183952">
    <property type="component" value="Unassembled WGS sequence"/>
</dbReference>
<reference evidence="1 2" key="1">
    <citation type="submission" date="2016-11" db="EMBL/GenBank/DDBJ databases">
        <authorList>
            <person name="Jaros S."/>
            <person name="Januszkiewicz K."/>
            <person name="Wedrychowicz H."/>
        </authorList>
    </citation>
    <scope>NUCLEOTIDE SEQUENCE [LARGE SCALE GENOMIC DNA]</scope>
    <source>
        <strain evidence="1 2">DSM 3090</strain>
    </source>
</reference>
<dbReference type="STRING" id="1121331.SAMN02745248_01880"/>
<dbReference type="AlphaFoldDB" id="A0A1M6Q3F3"/>
<evidence type="ECO:0008006" key="3">
    <source>
        <dbReference type="Google" id="ProtNLM"/>
    </source>
</evidence>
<sequence length="102" mass="11752">MHISSFFTQDSLTNKSIVKENTNMSKPFMTVENQKGETVELELVDRIEIEDKEYIIVSQIGSEDAIAYRVNEYNGETKYKSIGDGAEFHKVLDAYNEKHKNE</sequence>
<dbReference type="InterPro" id="IPR009711">
    <property type="entry name" value="UPF0473"/>
</dbReference>
<gene>
    <name evidence="1" type="ORF">SAMN02745248_01880</name>
</gene>
<dbReference type="EMBL" id="FRAD01000015">
    <property type="protein sequence ID" value="SHK14678.1"/>
    <property type="molecule type" value="Genomic_DNA"/>
</dbReference>
<evidence type="ECO:0000313" key="2">
    <source>
        <dbReference type="Proteomes" id="UP000183952"/>
    </source>
</evidence>
<dbReference type="Pfam" id="PF06949">
    <property type="entry name" value="DUF1292"/>
    <property type="match status" value="1"/>
</dbReference>
<accession>A0A1M6Q3F3</accession>
<proteinExistence type="predicted"/>
<name>A0A1M6Q3F3_9CLOT</name>